<proteinExistence type="predicted"/>
<feature type="region of interest" description="Disordered" evidence="1">
    <location>
        <begin position="99"/>
        <end position="136"/>
    </location>
</feature>
<reference evidence="2" key="1">
    <citation type="submission" date="2021-01" db="UniProtKB">
        <authorList>
            <consortium name="EnsemblMetazoa"/>
        </authorList>
    </citation>
    <scope>IDENTIFICATION</scope>
</reference>
<feature type="region of interest" description="Disordered" evidence="1">
    <location>
        <begin position="311"/>
        <end position="341"/>
    </location>
</feature>
<dbReference type="EnsemblMetazoa" id="XM_031927884">
    <property type="protein sequence ID" value="XP_031783744"/>
    <property type="gene ID" value="LOC100679353"/>
</dbReference>
<evidence type="ECO:0000313" key="2">
    <source>
        <dbReference type="EnsemblMetazoa" id="XP_031783744"/>
    </source>
</evidence>
<dbReference type="KEGG" id="nvi:100679353"/>
<protein>
    <submittedName>
        <fullName evidence="2">Uncharacterized protein</fullName>
    </submittedName>
</protein>
<feature type="compositionally biased region" description="Basic residues" evidence="1">
    <location>
        <begin position="592"/>
        <end position="601"/>
    </location>
</feature>
<dbReference type="Proteomes" id="UP000002358">
    <property type="component" value="Chromosome 3"/>
</dbReference>
<dbReference type="GeneID" id="100679353"/>
<evidence type="ECO:0000256" key="1">
    <source>
        <dbReference type="SAM" id="MobiDB-lite"/>
    </source>
</evidence>
<dbReference type="RefSeq" id="XP_031783744.1">
    <property type="nucleotide sequence ID" value="XM_031927884.1"/>
</dbReference>
<feature type="compositionally biased region" description="Basic and acidic residues" evidence="1">
    <location>
        <begin position="322"/>
        <end position="335"/>
    </location>
</feature>
<dbReference type="OrthoDB" id="29058at2759"/>
<keyword evidence="3" id="KW-1185">Reference proteome</keyword>
<feature type="compositionally biased region" description="Polar residues" evidence="1">
    <location>
        <begin position="539"/>
        <end position="550"/>
    </location>
</feature>
<accession>A0A7M7T924</accession>
<feature type="compositionally biased region" description="Polar residues" evidence="1">
    <location>
        <begin position="629"/>
        <end position="639"/>
    </location>
</feature>
<dbReference type="AlphaFoldDB" id="A0A7M7T924"/>
<evidence type="ECO:0000313" key="3">
    <source>
        <dbReference type="Proteomes" id="UP000002358"/>
    </source>
</evidence>
<feature type="compositionally biased region" description="Basic and acidic residues" evidence="1">
    <location>
        <begin position="99"/>
        <end position="122"/>
    </location>
</feature>
<sequence>MVVTKKNSCRICLKVFCCADCRDKHENSKHPKPKCSLCVRQALPFGVASEEDSLKKSELLCHLVFNHLPLRCKLCGDRFRKNQDFLEAEPCRWWNERRRKDSKTGVKNDEGVAAARDAERKLPLTPQIQPSSEANKSLRSIDTSSIIRLKQENFDSPPELARHTSTPVHHPAVALPGQKLQSGVGGVIPQFSLKTPCSFDRRYSSSATSSSSTFESRYYTGLSQLLSAGKNSNELDRVNQSEVEPTWNSPTYSILKKLEPLNVMKPEGLDSTEKRVRFSDQCPVPTSTAAAAPETSAYFADNEIFFEARESLEDDQPDSNNNDEKDLASKTEEKSQPSGACACCHHQASNSSLETSANKSSSSSSSSRVVMMLLLEKTDSSKSLSSLDLAPLIDSGLKKLEESDTSKLCEELSEKGRKVKSFIEEHSLFGCASEKPIDRRQESKIEEVSLNDVSSSSSSGSHGIFSAMARVVRSALKRLPGTSYAVGSAASTSSRASHCLSREPLPQGACPAASSVTSASSLSIASTAEVLEIGSSRSTTSASQIILQRSASKRPRDRIDSGEEPQSQPPPRDWPGNSGGSPRQEVVSSPAAKRHRGWYRIRAREPIARMRERQLVPQSPRGACRETQRFQQGSLTIGDNTFLPLPSRAHQSTQTED</sequence>
<organism evidence="2 3">
    <name type="scientific">Nasonia vitripennis</name>
    <name type="common">Parasitic wasp</name>
    <dbReference type="NCBI Taxonomy" id="7425"/>
    <lineage>
        <taxon>Eukaryota</taxon>
        <taxon>Metazoa</taxon>
        <taxon>Ecdysozoa</taxon>
        <taxon>Arthropoda</taxon>
        <taxon>Hexapoda</taxon>
        <taxon>Insecta</taxon>
        <taxon>Pterygota</taxon>
        <taxon>Neoptera</taxon>
        <taxon>Endopterygota</taxon>
        <taxon>Hymenoptera</taxon>
        <taxon>Apocrita</taxon>
        <taxon>Proctotrupomorpha</taxon>
        <taxon>Chalcidoidea</taxon>
        <taxon>Pteromalidae</taxon>
        <taxon>Pteromalinae</taxon>
        <taxon>Nasonia</taxon>
    </lineage>
</organism>
<feature type="compositionally biased region" description="Basic and acidic residues" evidence="1">
    <location>
        <begin position="602"/>
        <end position="614"/>
    </location>
</feature>
<feature type="region of interest" description="Disordered" evidence="1">
    <location>
        <begin position="539"/>
        <end position="657"/>
    </location>
</feature>
<feature type="compositionally biased region" description="Polar residues" evidence="1">
    <location>
        <begin position="126"/>
        <end position="136"/>
    </location>
</feature>
<name>A0A7M7T924_NASVI</name>
<dbReference type="InParanoid" id="A0A7M7T924"/>